<organism evidence="1 2">
    <name type="scientific">Coccidioides immitis (strain RS)</name>
    <name type="common">Valley fever fungus</name>
    <dbReference type="NCBI Taxonomy" id="246410"/>
    <lineage>
        <taxon>Eukaryota</taxon>
        <taxon>Fungi</taxon>
        <taxon>Dikarya</taxon>
        <taxon>Ascomycota</taxon>
        <taxon>Pezizomycotina</taxon>
        <taxon>Eurotiomycetes</taxon>
        <taxon>Eurotiomycetidae</taxon>
        <taxon>Onygenales</taxon>
        <taxon>Onygenaceae</taxon>
        <taxon>Coccidioides</taxon>
    </lineage>
</organism>
<reference evidence="2" key="2">
    <citation type="journal article" date="2010" name="Genome Res.">
        <title>Population genomic sequencing of Coccidioides fungi reveals recent hybridization and transposon control.</title>
        <authorList>
            <person name="Neafsey D.E."/>
            <person name="Barker B.M."/>
            <person name="Sharpton T.J."/>
            <person name="Stajich J.E."/>
            <person name="Park D.J."/>
            <person name="Whiston E."/>
            <person name="Hung C.-Y."/>
            <person name="McMahan C."/>
            <person name="White J."/>
            <person name="Sykes S."/>
            <person name="Heiman D."/>
            <person name="Young S."/>
            <person name="Zeng Q."/>
            <person name="Abouelleil A."/>
            <person name="Aftuck L."/>
            <person name="Bessette D."/>
            <person name="Brown A."/>
            <person name="FitzGerald M."/>
            <person name="Lui A."/>
            <person name="Macdonald J.P."/>
            <person name="Priest M."/>
            <person name="Orbach M.J."/>
            <person name="Galgiani J.N."/>
            <person name="Kirkland T.N."/>
            <person name="Cole G.T."/>
            <person name="Birren B.W."/>
            <person name="Henn M.R."/>
            <person name="Taylor J.W."/>
            <person name="Rounsley S.D."/>
        </authorList>
    </citation>
    <scope>GENOME REANNOTATION</scope>
    <source>
        <strain evidence="2">RS</strain>
    </source>
</reference>
<protein>
    <submittedName>
        <fullName evidence="1">Uncharacterized protein</fullName>
    </submittedName>
</protein>
<dbReference type="KEGG" id="cim:CIMG_04002"/>
<dbReference type="VEuPathDB" id="FungiDB:CIMG_04002"/>
<dbReference type="RefSeq" id="XP_001244561.2">
    <property type="nucleotide sequence ID" value="XM_001244560.2"/>
</dbReference>
<dbReference type="Proteomes" id="UP000001261">
    <property type="component" value="Unassembled WGS sequence"/>
</dbReference>
<evidence type="ECO:0000313" key="1">
    <source>
        <dbReference type="EMBL" id="EAS32978.2"/>
    </source>
</evidence>
<dbReference type="OrthoDB" id="5273928at2759"/>
<proteinExistence type="predicted"/>
<keyword evidence="2" id="KW-1185">Reference proteome</keyword>
<gene>
    <name evidence="1" type="ORF">CIMG_04002</name>
</gene>
<dbReference type="GeneID" id="4564720"/>
<accession>A0A0E1S336</accession>
<dbReference type="OMA" id="WRAILTI"/>
<dbReference type="EMBL" id="GG704916">
    <property type="protein sequence ID" value="EAS32978.2"/>
    <property type="molecule type" value="Genomic_DNA"/>
</dbReference>
<evidence type="ECO:0000313" key="2">
    <source>
        <dbReference type="Proteomes" id="UP000001261"/>
    </source>
</evidence>
<reference evidence="2" key="1">
    <citation type="journal article" date="2009" name="Genome Res.">
        <title>Comparative genomic analyses of the human fungal pathogens Coccidioides and their relatives.</title>
        <authorList>
            <person name="Sharpton T.J."/>
            <person name="Stajich J.E."/>
            <person name="Rounsley S.D."/>
            <person name="Gardner M.J."/>
            <person name="Wortman J.R."/>
            <person name="Jordar V.S."/>
            <person name="Maiti R."/>
            <person name="Kodira C.D."/>
            <person name="Neafsey D.E."/>
            <person name="Zeng Q."/>
            <person name="Hung C.-Y."/>
            <person name="McMahan C."/>
            <person name="Muszewska A."/>
            <person name="Grynberg M."/>
            <person name="Mandel M.A."/>
            <person name="Kellner E.M."/>
            <person name="Barker B.M."/>
            <person name="Galgiani J.N."/>
            <person name="Orbach M.J."/>
            <person name="Kirkland T.N."/>
            <person name="Cole G.T."/>
            <person name="Henn M.R."/>
            <person name="Birren B.W."/>
            <person name="Taylor J.W."/>
        </authorList>
    </citation>
    <scope>NUCLEOTIDE SEQUENCE [LARGE SCALE GENOMIC DNA]</scope>
    <source>
        <strain evidence="2">RS</strain>
    </source>
</reference>
<name>A0A0E1S336_COCIM</name>
<dbReference type="AlphaFoldDB" id="A0A0E1S336"/>
<sequence length="383" mass="43071">MASGRINFKSNYDQASGQMFTEFVVPARMIMDASCSKGAAWVHDSPFLPPSTIIFPEVGANSLKVCAMRQFLSDQRCLTVDHFNPIPPTLAADLLRFLKQSKLLTLHLWKIFATTHPQELVKEDSAYRFEPLLIQMPMRKYFSLITSDSFCWQTAMSISIDVVDLGGLVDISRISNLVYLRITGSRRRRQWPQNTFVNDRVIKSWSEAACAGKAFKYLRGLILDSSCDLTINAFPYLDRFPALSLLVLEGRLRVEGKGLLEAGDRHGWQASTLAHGEFSFEDFKASCTNGEEPQKPSIYSKNDLSLPTLHFQIDCSGDSLHEVTMIYHFHREPKITDPKLGSSKKVARLTRTDKFPGISKPRRPLKVKASKGQDISGLLADFG</sequence>
<dbReference type="InParanoid" id="A0A0E1S336"/>